<dbReference type="PaxDb" id="30732-ENSOMEP00000009730"/>
<dbReference type="Ensembl" id="ENSOMET00000000288.1">
    <property type="protein sequence ID" value="ENSOMEP00000009730.1"/>
    <property type="gene ID" value="ENSOMEG00000010981.1"/>
</dbReference>
<feature type="compositionally biased region" description="Polar residues" evidence="5">
    <location>
        <begin position="381"/>
        <end position="409"/>
    </location>
</feature>
<dbReference type="FunFam" id="2.60.40.10:FF:000013">
    <property type="entry name" value="cell adhesion molecule 1 isoform X1"/>
    <property type="match status" value="1"/>
</dbReference>
<dbReference type="InterPro" id="IPR003599">
    <property type="entry name" value="Ig_sub"/>
</dbReference>
<dbReference type="GeneTree" id="ENSGT00940000159804"/>
<sequence length="433" mass="48582">MEVRLHFSVFLLLLKVSVATWNRVTVMRGQTVNLTCHITDPQKNHVEWRNPDGFVIFFNHTQGLKDKRYSIIKLSKTEFSISISKVTFKDGGNYTCTYYDQKITETKVELTVLGIPRISLIKLKEKTLVKCRAKANHHPPQILWSFDSGPEFNVHEHVRQRNRIYESTAFLQVLPVMRRYKVKCRIQHPDVHSQTFMDFVTIGQNPKTSIPTTTSPSTTLFIRTTADGLRLSTTDKNELSSVSEDPSHQSASSWTAESKKFLSRLPLSPGTSEVPLLSSTGGTAESAVSELVIPSNSTDRNSTGIFMKKESQRSPAILILLVTCLIVALMVVVGFFGIKLKRAHFAWRRENEDSNPSEESNKSKSTQEDKNFQGQRHKGLSSGTFTQYVAEKPTNTTSIPNTSALTSKQTAEKEQSQSQIPSASKGIIKETSL</sequence>
<dbReference type="GO" id="GO:0005886">
    <property type="term" value="C:plasma membrane"/>
    <property type="evidence" value="ECO:0007669"/>
    <property type="project" value="TreeGrafter"/>
</dbReference>
<keyword evidence="10" id="KW-1185">Reference proteome</keyword>
<evidence type="ECO:0000256" key="1">
    <source>
        <dbReference type="ARBA" id="ARBA00022729"/>
    </source>
</evidence>
<dbReference type="Pfam" id="PF07686">
    <property type="entry name" value="V-set"/>
    <property type="match status" value="1"/>
</dbReference>
<evidence type="ECO:0000256" key="2">
    <source>
        <dbReference type="ARBA" id="ARBA00022737"/>
    </source>
</evidence>
<keyword evidence="3" id="KW-1015">Disulfide bond</keyword>
<dbReference type="PROSITE" id="PS50835">
    <property type="entry name" value="IG_LIKE"/>
    <property type="match status" value="1"/>
</dbReference>
<evidence type="ECO:0000256" key="6">
    <source>
        <dbReference type="SAM" id="Phobius"/>
    </source>
</evidence>
<feature type="region of interest" description="Disordered" evidence="5">
    <location>
        <begin position="349"/>
        <end position="433"/>
    </location>
</feature>
<feature type="transmembrane region" description="Helical" evidence="6">
    <location>
        <begin position="316"/>
        <end position="338"/>
    </location>
</feature>
<dbReference type="Gene3D" id="2.60.40.10">
    <property type="entry name" value="Immunoglobulins"/>
    <property type="match status" value="1"/>
</dbReference>
<dbReference type="GO" id="GO:0002860">
    <property type="term" value="P:positive regulation of natural killer cell mediated cytotoxicity directed against tumor cell target"/>
    <property type="evidence" value="ECO:0007669"/>
    <property type="project" value="TreeGrafter"/>
</dbReference>
<dbReference type="STRING" id="30732.ENSOMEP00000009730"/>
<dbReference type="GO" id="GO:0002355">
    <property type="term" value="P:detection of tumor cell"/>
    <property type="evidence" value="ECO:0007669"/>
    <property type="project" value="TreeGrafter"/>
</dbReference>
<dbReference type="GO" id="GO:0005102">
    <property type="term" value="F:signaling receptor binding"/>
    <property type="evidence" value="ECO:0007669"/>
    <property type="project" value="TreeGrafter"/>
</dbReference>
<dbReference type="GeneID" id="112138970"/>
<name>A0A3B3BVY9_ORYME</name>
<evidence type="ECO:0000259" key="8">
    <source>
        <dbReference type="PROSITE" id="PS50835"/>
    </source>
</evidence>
<dbReference type="InterPro" id="IPR007110">
    <property type="entry name" value="Ig-like_dom"/>
</dbReference>
<evidence type="ECO:0000256" key="3">
    <source>
        <dbReference type="ARBA" id="ARBA00023157"/>
    </source>
</evidence>
<dbReference type="GO" id="GO:0008037">
    <property type="term" value="P:cell recognition"/>
    <property type="evidence" value="ECO:0007669"/>
    <property type="project" value="TreeGrafter"/>
</dbReference>
<evidence type="ECO:0000256" key="4">
    <source>
        <dbReference type="ARBA" id="ARBA00023319"/>
    </source>
</evidence>
<feature type="compositionally biased region" description="Basic and acidic residues" evidence="5">
    <location>
        <begin position="359"/>
        <end position="371"/>
    </location>
</feature>
<keyword evidence="6" id="KW-1133">Transmembrane helix</keyword>
<reference evidence="9" key="2">
    <citation type="submission" date="2025-09" db="UniProtKB">
        <authorList>
            <consortium name="Ensembl"/>
        </authorList>
    </citation>
    <scope>IDENTIFICATION</scope>
</reference>
<evidence type="ECO:0000313" key="10">
    <source>
        <dbReference type="Proteomes" id="UP000261560"/>
    </source>
</evidence>
<keyword evidence="1 7" id="KW-0732">Signal</keyword>
<dbReference type="AlphaFoldDB" id="A0A3B3BVY9"/>
<dbReference type="InterPro" id="IPR053096">
    <property type="entry name" value="CRTAM"/>
</dbReference>
<dbReference type="InterPro" id="IPR013783">
    <property type="entry name" value="Ig-like_fold"/>
</dbReference>
<dbReference type="SUPFAM" id="SSF48726">
    <property type="entry name" value="Immunoglobulin"/>
    <property type="match status" value="1"/>
</dbReference>
<keyword evidence="6" id="KW-0472">Membrane</keyword>
<evidence type="ECO:0000256" key="7">
    <source>
        <dbReference type="SAM" id="SignalP"/>
    </source>
</evidence>
<organism evidence="9 10">
    <name type="scientific">Oryzias melastigma</name>
    <name type="common">Marine medaka</name>
    <dbReference type="NCBI Taxonomy" id="30732"/>
    <lineage>
        <taxon>Eukaryota</taxon>
        <taxon>Metazoa</taxon>
        <taxon>Chordata</taxon>
        <taxon>Craniata</taxon>
        <taxon>Vertebrata</taxon>
        <taxon>Euteleostomi</taxon>
        <taxon>Actinopterygii</taxon>
        <taxon>Neopterygii</taxon>
        <taxon>Teleostei</taxon>
        <taxon>Neoteleostei</taxon>
        <taxon>Acanthomorphata</taxon>
        <taxon>Ovalentaria</taxon>
        <taxon>Atherinomorphae</taxon>
        <taxon>Beloniformes</taxon>
        <taxon>Adrianichthyidae</taxon>
        <taxon>Oryziinae</taxon>
        <taxon>Oryzias</taxon>
    </lineage>
</organism>
<dbReference type="InterPro" id="IPR036179">
    <property type="entry name" value="Ig-like_dom_sf"/>
</dbReference>
<feature type="domain" description="Ig-like" evidence="8">
    <location>
        <begin position="14"/>
        <end position="111"/>
    </location>
</feature>
<feature type="chain" id="PRO_5017196557" evidence="7">
    <location>
        <begin position="20"/>
        <end position="433"/>
    </location>
</feature>
<dbReference type="SMART" id="SM00409">
    <property type="entry name" value="IG"/>
    <property type="match status" value="1"/>
</dbReference>
<feature type="signal peptide" evidence="7">
    <location>
        <begin position="1"/>
        <end position="19"/>
    </location>
</feature>
<protein>
    <submittedName>
        <fullName evidence="9">Cytotoxic and regulatory T cell molecule</fullName>
    </submittedName>
</protein>
<reference evidence="9" key="1">
    <citation type="submission" date="2025-08" db="UniProtKB">
        <authorList>
            <consortium name="Ensembl"/>
        </authorList>
    </citation>
    <scope>IDENTIFICATION</scope>
</reference>
<dbReference type="InterPro" id="IPR013106">
    <property type="entry name" value="Ig_V-set"/>
</dbReference>
<dbReference type="KEGG" id="oml:112138970"/>
<keyword evidence="2" id="KW-0677">Repeat</keyword>
<dbReference type="OrthoDB" id="10006996at2759"/>
<keyword evidence="6" id="KW-0812">Transmembrane</keyword>
<accession>A0A3B3BVY9</accession>
<proteinExistence type="predicted"/>
<dbReference type="RefSeq" id="XP_024117419.1">
    <property type="nucleotide sequence ID" value="XM_024261651.2"/>
</dbReference>
<dbReference type="PANTHER" id="PTHR47118">
    <property type="entry name" value="CYTOTOXIC AND REGULATORY T-CELL MOLECULE"/>
    <property type="match status" value="1"/>
</dbReference>
<evidence type="ECO:0000313" key="9">
    <source>
        <dbReference type="Ensembl" id="ENSOMEP00000009730.1"/>
    </source>
</evidence>
<keyword evidence="4" id="KW-0393">Immunoglobulin domain</keyword>
<dbReference type="SMART" id="SM00406">
    <property type="entry name" value="IGv"/>
    <property type="match status" value="1"/>
</dbReference>
<dbReference type="PANTHER" id="PTHR47118:SF1">
    <property type="entry name" value="CYTOTOXIC AND REGULATORY T-CELL MOLECULE"/>
    <property type="match status" value="1"/>
</dbReference>
<evidence type="ECO:0000256" key="5">
    <source>
        <dbReference type="SAM" id="MobiDB-lite"/>
    </source>
</evidence>
<dbReference type="Proteomes" id="UP000261560">
    <property type="component" value="Unplaced"/>
</dbReference>